<dbReference type="Gramene" id="OE9A095381T1">
    <property type="protein sequence ID" value="OE9A095381C1"/>
    <property type="gene ID" value="OE9A095381"/>
</dbReference>
<organism evidence="1 2">
    <name type="scientific">Olea europaea subsp. europaea</name>
    <dbReference type="NCBI Taxonomy" id="158383"/>
    <lineage>
        <taxon>Eukaryota</taxon>
        <taxon>Viridiplantae</taxon>
        <taxon>Streptophyta</taxon>
        <taxon>Embryophyta</taxon>
        <taxon>Tracheophyta</taxon>
        <taxon>Spermatophyta</taxon>
        <taxon>Magnoliopsida</taxon>
        <taxon>eudicotyledons</taxon>
        <taxon>Gunneridae</taxon>
        <taxon>Pentapetalae</taxon>
        <taxon>asterids</taxon>
        <taxon>lamiids</taxon>
        <taxon>Lamiales</taxon>
        <taxon>Oleaceae</taxon>
        <taxon>Oleeae</taxon>
        <taxon>Olea</taxon>
    </lineage>
</organism>
<sequence>MLESGDLDAMPQLHEATLCLRCHCSYPLIEAQLLSEKREEVDDILCARQRFLTSFGYEKSKALYRWNGGFIATVATLTPQRWLHRHNALTE</sequence>
<dbReference type="EMBL" id="CACTIH010001879">
    <property type="protein sequence ID" value="CAA2967230.1"/>
    <property type="molecule type" value="Genomic_DNA"/>
</dbReference>
<dbReference type="AlphaFoldDB" id="A0A8S0QHG6"/>
<accession>A0A8S0QHG6</accession>
<reference evidence="1 2" key="1">
    <citation type="submission" date="2019-12" db="EMBL/GenBank/DDBJ databases">
        <authorList>
            <person name="Alioto T."/>
            <person name="Alioto T."/>
            <person name="Gomez Garrido J."/>
        </authorList>
    </citation>
    <scope>NUCLEOTIDE SEQUENCE [LARGE SCALE GENOMIC DNA]</scope>
</reference>
<dbReference type="Proteomes" id="UP000594638">
    <property type="component" value="Unassembled WGS sequence"/>
</dbReference>
<proteinExistence type="predicted"/>
<evidence type="ECO:0000313" key="2">
    <source>
        <dbReference type="Proteomes" id="UP000594638"/>
    </source>
</evidence>
<keyword evidence="2" id="KW-1185">Reference proteome</keyword>
<evidence type="ECO:0000313" key="1">
    <source>
        <dbReference type="EMBL" id="CAA2967230.1"/>
    </source>
</evidence>
<gene>
    <name evidence="1" type="ORF">OLEA9_A095381</name>
</gene>
<comment type="caution">
    <text evidence="1">The sequence shown here is derived from an EMBL/GenBank/DDBJ whole genome shotgun (WGS) entry which is preliminary data.</text>
</comment>
<protein>
    <submittedName>
        <fullName evidence="1">Uncharacterized protein</fullName>
    </submittedName>
</protein>
<name>A0A8S0QHG6_OLEEU</name>